<evidence type="ECO:0000313" key="2">
    <source>
        <dbReference type="EMBL" id="CCD67198.1"/>
    </source>
</evidence>
<sequence>MTDMESQFEIIRTEITLGNLTGSLHTLHQNVKLQIFSDDLCQAFDSFLIFFHRSVSSYMDKLKSQTNDDDDDVADRLSAAEAHVSLHLGRFVAEIPTFADGCDVSGFWHSLLVKLINEMFGFSHKTFDPAAKVKNKNAISALFEEFLAAEKPDRSTAYEYICVMYIKYLQQMNLHAELELFAAEKIAHPHEYQQEGSSYWKEECLALLKAADKCTNNRLRNNLLTIGKRLFNNTTANISKQTEAFFAILTYIDLCDNPVTAEVWTGLRKICKRVIEHGNEVLFFANNENFDENLKSALKVFGEVELTLNRRIGMIQKLERSDPQDGHQMDSAFFIDYGYYYVMRASIFQSAKFIVGEQEAKEQTALDIKQASDYSYHYTNVQIAINDVLELITSNFENLSETSLVEMGIYQYLESIIDACFDNRRTKDQQTIFDKANQLLSKTSEMLGKHSNSSEPVTSAMDASGPSPDEHLADDNMDD</sequence>
<evidence type="ECO:0000313" key="4">
    <source>
        <dbReference type="WormBase" id="F47G3.3"/>
    </source>
</evidence>
<dbReference type="KEGG" id="cel:CELE_F47G3.3"/>
<dbReference type="GeneID" id="185944"/>
<proteinExistence type="evidence at protein level"/>
<dbReference type="WormBase" id="F47G3.3">
    <property type="protein sequence ID" value="CE04608"/>
    <property type="gene ID" value="WBGene00018578"/>
</dbReference>
<feature type="compositionally biased region" description="Basic and acidic residues" evidence="1">
    <location>
        <begin position="468"/>
        <end position="479"/>
    </location>
</feature>
<name>Q9GYN8_CAEEL</name>
<evidence type="ECO:0000256" key="1">
    <source>
        <dbReference type="SAM" id="MobiDB-lite"/>
    </source>
</evidence>
<feature type="compositionally biased region" description="Polar residues" evidence="1">
    <location>
        <begin position="444"/>
        <end position="457"/>
    </location>
</feature>
<dbReference type="CTD" id="185944"/>
<dbReference type="EMBL" id="BX284606">
    <property type="protein sequence ID" value="CCD67198.1"/>
    <property type="molecule type" value="Genomic_DNA"/>
</dbReference>
<evidence type="ECO:0000313" key="3">
    <source>
        <dbReference type="Proteomes" id="UP000001940"/>
    </source>
</evidence>
<keyword evidence="3" id="KW-1185">Reference proteome</keyword>
<keyword evidence="5" id="KW-1267">Proteomics identification</keyword>
<reference evidence="2 3" key="1">
    <citation type="journal article" date="1998" name="Science">
        <title>Genome sequence of the nematode C. elegans: a platform for investigating biology.</title>
        <authorList>
            <consortium name="The C. elegans sequencing consortium"/>
            <person name="Sulson J.E."/>
            <person name="Waterston R."/>
        </authorList>
    </citation>
    <scope>NUCLEOTIDE SEQUENCE [LARGE SCALE GENOMIC DNA]</scope>
    <source>
        <strain evidence="2 3">Bristol N2</strain>
    </source>
</reference>
<evidence type="ECO:0007829" key="5">
    <source>
        <dbReference type="PeptideAtlas" id="Q9GYN8"/>
    </source>
</evidence>
<dbReference type="PaxDb" id="6239-F47G3.3"/>
<feature type="region of interest" description="Disordered" evidence="1">
    <location>
        <begin position="444"/>
        <end position="479"/>
    </location>
</feature>
<dbReference type="PIR" id="T29332">
    <property type="entry name" value="T29332"/>
</dbReference>
<dbReference type="PeptideAtlas" id="Q9GYN8"/>
<dbReference type="UCSC" id="F47G3.3">
    <property type="organism name" value="c. elegans"/>
</dbReference>
<dbReference type="Proteomes" id="UP000001940">
    <property type="component" value="Chromosome X"/>
</dbReference>
<dbReference type="RefSeq" id="NP_508430.1">
    <property type="nucleotide sequence ID" value="NM_076029.1"/>
</dbReference>
<dbReference type="Bgee" id="WBGene00018578">
    <property type="expression patterns" value="Expressed in germ line (C elegans) and 4 other cell types or tissues"/>
</dbReference>
<protein>
    <submittedName>
        <fullName evidence="2">KIF-binding protein</fullName>
    </submittedName>
</protein>
<dbReference type="InParanoid" id="Q9GYN8"/>
<dbReference type="HOGENOM" id="CLU_570166_0_0_1"/>
<gene>
    <name evidence="2" type="ORF">CELE_F47G3.3</name>
    <name evidence="2 4" type="ORF">F47G3.3</name>
</gene>
<dbReference type="AGR" id="WB:WBGene00018578"/>
<dbReference type="AlphaFoldDB" id="Q9GYN8"/>
<organism evidence="2 3">
    <name type="scientific">Caenorhabditis elegans</name>
    <dbReference type="NCBI Taxonomy" id="6239"/>
    <lineage>
        <taxon>Eukaryota</taxon>
        <taxon>Metazoa</taxon>
        <taxon>Ecdysozoa</taxon>
        <taxon>Nematoda</taxon>
        <taxon>Chromadorea</taxon>
        <taxon>Rhabditida</taxon>
        <taxon>Rhabditina</taxon>
        <taxon>Rhabditomorpha</taxon>
        <taxon>Rhabditoidea</taxon>
        <taxon>Rhabditidae</taxon>
        <taxon>Peloderinae</taxon>
        <taxon>Caenorhabditis</taxon>
    </lineage>
</organism>
<accession>Q9GYN8</accession>